<dbReference type="AlphaFoldDB" id="A0A119CWT2"/>
<dbReference type="EMBL" id="LDUG01000017">
    <property type="protein sequence ID" value="KVW97124.1"/>
    <property type="molecule type" value="Genomic_DNA"/>
</dbReference>
<name>A0A119CWT2_THIDE</name>
<proteinExistence type="predicted"/>
<accession>A0A119CWT2</accession>
<gene>
    <name evidence="2" type="ORF">ABW22_04685</name>
</gene>
<protein>
    <submittedName>
        <fullName evidence="2">Uncharacterized protein</fullName>
    </submittedName>
</protein>
<organism evidence="2 3">
    <name type="scientific">Thiobacillus denitrificans</name>
    <dbReference type="NCBI Taxonomy" id="36861"/>
    <lineage>
        <taxon>Bacteria</taxon>
        <taxon>Pseudomonadati</taxon>
        <taxon>Pseudomonadota</taxon>
        <taxon>Betaproteobacteria</taxon>
        <taxon>Nitrosomonadales</taxon>
        <taxon>Thiobacillaceae</taxon>
        <taxon>Thiobacillus</taxon>
    </lineage>
</organism>
<keyword evidence="1" id="KW-0175">Coiled coil</keyword>
<evidence type="ECO:0000313" key="2">
    <source>
        <dbReference type="EMBL" id="KVW97124.1"/>
    </source>
</evidence>
<feature type="coiled-coil region" evidence="1">
    <location>
        <begin position="138"/>
        <end position="165"/>
    </location>
</feature>
<sequence length="215" mass="22107">MLALTPMQGVLGAGLESGDFEGYPVVSNQELAALRGGFELNIGGQLLSLAFSLEQVSYLNGQLLTSTRIVVPDIAAAILSPQTISVTTDVAAPASGETGGNPANPPPQIASVSVPGQDVGSYVTLIQNGAGNSVAFPAQVSQQVNQQMNQALQAAQAQILQAYNHVTVIQNSLDNQVIQNMTTLNITLSNAALAQAAALNAGLAQVLNMPIVLPH</sequence>
<comment type="caution">
    <text evidence="2">The sequence shown here is derived from an EMBL/GenBank/DDBJ whole genome shotgun (WGS) entry which is preliminary data.</text>
</comment>
<dbReference type="Proteomes" id="UP000064243">
    <property type="component" value="Unassembled WGS sequence"/>
</dbReference>
<reference evidence="2 3" key="1">
    <citation type="journal article" date="2015" name="Appl. Environ. Microbiol.">
        <title>Aerobic and Anaerobic Thiosulfate Oxidation by a Cold-Adapted, Subglacial Chemoautotroph.</title>
        <authorList>
            <person name="Harrold Z.R."/>
            <person name="Skidmore M.L."/>
            <person name="Hamilton T.L."/>
            <person name="Desch L."/>
            <person name="Amada K."/>
            <person name="van Gelder W."/>
            <person name="Glover K."/>
            <person name="Roden E.E."/>
            <person name="Boyd E.S."/>
        </authorList>
    </citation>
    <scope>NUCLEOTIDE SEQUENCE [LARGE SCALE GENOMIC DNA]</scope>
    <source>
        <strain evidence="2 3">RG</strain>
    </source>
</reference>
<keyword evidence="3" id="KW-1185">Reference proteome</keyword>
<evidence type="ECO:0000313" key="3">
    <source>
        <dbReference type="Proteomes" id="UP000064243"/>
    </source>
</evidence>
<evidence type="ECO:0000256" key="1">
    <source>
        <dbReference type="SAM" id="Coils"/>
    </source>
</evidence>
<dbReference type="PATRIC" id="fig|36861.3.peg.391"/>